<proteinExistence type="predicted"/>
<dbReference type="EMBL" id="MNAD01000187">
    <property type="protein sequence ID" value="OJT15265.1"/>
    <property type="molecule type" value="Genomic_DNA"/>
</dbReference>
<dbReference type="Proteomes" id="UP000184267">
    <property type="component" value="Unassembled WGS sequence"/>
</dbReference>
<evidence type="ECO:0000313" key="3">
    <source>
        <dbReference type="Proteomes" id="UP000184267"/>
    </source>
</evidence>
<feature type="region of interest" description="Disordered" evidence="1">
    <location>
        <begin position="50"/>
        <end position="151"/>
    </location>
</feature>
<name>A0A1M2W5X8_TRAPU</name>
<feature type="region of interest" description="Disordered" evidence="1">
    <location>
        <begin position="186"/>
        <end position="262"/>
    </location>
</feature>
<dbReference type="AlphaFoldDB" id="A0A1M2W5X8"/>
<protein>
    <submittedName>
        <fullName evidence="2">Uncharacterized protein</fullName>
    </submittedName>
</protein>
<sequence length="330" mass="35809">MASTAVHMPRPAVKRAALTWPGDTTRRSHFEDFLREIGADPESTHLCCKGTSPHPHGHVHTRQGSTTSLVSKARLSPSRTVSEISDHSKIPPLNAGSHVQGDKARASPEGTSHHHHHHSQTQGRPSMARGRTMSTPRVAAPMSPAIPITPKSPALSYIDLETHDATPSFNYLSSARDALLTVVGSTPVDERPSRSPTRSFFRDRAPVSRSPDSDSSPPPFPSSSERSHNYTRNRSASRTPSIDSLDTASSSEAPATPRMPNNVLAHELPSLDDLERASRFRVQSTCTHCHRAGSNFPSCAKCGERWCSRECRRASTSVHTHACHGRAASA</sequence>
<reference evidence="2 3" key="1">
    <citation type="submission" date="2016-10" db="EMBL/GenBank/DDBJ databases">
        <title>Genome sequence of the basidiomycete white-rot fungus Trametes pubescens.</title>
        <authorList>
            <person name="Makela M.R."/>
            <person name="Granchi Z."/>
            <person name="Peng M."/>
            <person name="De Vries R.P."/>
            <person name="Grigoriev I."/>
            <person name="Riley R."/>
            <person name="Hilden K."/>
        </authorList>
    </citation>
    <scope>NUCLEOTIDE SEQUENCE [LARGE SCALE GENOMIC DNA]</scope>
    <source>
        <strain evidence="2 3">FBCC735</strain>
    </source>
</reference>
<accession>A0A1M2W5X8</accession>
<organism evidence="2 3">
    <name type="scientific">Trametes pubescens</name>
    <name type="common">White-rot fungus</name>
    <dbReference type="NCBI Taxonomy" id="154538"/>
    <lineage>
        <taxon>Eukaryota</taxon>
        <taxon>Fungi</taxon>
        <taxon>Dikarya</taxon>
        <taxon>Basidiomycota</taxon>
        <taxon>Agaricomycotina</taxon>
        <taxon>Agaricomycetes</taxon>
        <taxon>Polyporales</taxon>
        <taxon>Polyporaceae</taxon>
        <taxon>Trametes</taxon>
    </lineage>
</organism>
<comment type="caution">
    <text evidence="2">The sequence shown here is derived from an EMBL/GenBank/DDBJ whole genome shotgun (WGS) entry which is preliminary data.</text>
</comment>
<feature type="compositionally biased region" description="Polar residues" evidence="1">
    <location>
        <begin position="230"/>
        <end position="253"/>
    </location>
</feature>
<evidence type="ECO:0000313" key="2">
    <source>
        <dbReference type="EMBL" id="OJT15265.1"/>
    </source>
</evidence>
<gene>
    <name evidence="2" type="ORF">TRAPUB_8187</name>
</gene>
<dbReference type="STRING" id="154538.A0A1M2W5X8"/>
<dbReference type="OrthoDB" id="2526979at2759"/>
<evidence type="ECO:0000256" key="1">
    <source>
        <dbReference type="SAM" id="MobiDB-lite"/>
    </source>
</evidence>
<keyword evidence="3" id="KW-1185">Reference proteome</keyword>
<dbReference type="OMA" id="HTHACHG"/>